<accession>A0AAP6GFV8</accession>
<dbReference type="Gene3D" id="1.25.10.10">
    <property type="entry name" value="Leucine-rich Repeat Variant"/>
    <property type="match status" value="1"/>
</dbReference>
<dbReference type="SUPFAM" id="SSF48452">
    <property type="entry name" value="TPR-like"/>
    <property type="match status" value="1"/>
</dbReference>
<dbReference type="InterPro" id="IPR011990">
    <property type="entry name" value="TPR-like_helical_dom_sf"/>
</dbReference>
<dbReference type="InterPro" id="IPR011989">
    <property type="entry name" value="ARM-like"/>
</dbReference>
<organism evidence="6 7">
    <name type="scientific">Aeromonas media</name>
    <dbReference type="NCBI Taxonomy" id="651"/>
    <lineage>
        <taxon>Bacteria</taxon>
        <taxon>Pseudomonadati</taxon>
        <taxon>Pseudomonadota</taxon>
        <taxon>Gammaproteobacteria</taxon>
        <taxon>Aeromonadales</taxon>
        <taxon>Aeromonadaceae</taxon>
        <taxon>Aeromonas</taxon>
    </lineage>
</organism>
<dbReference type="PANTHER" id="PTHR35038:SF8">
    <property type="entry name" value="C-TYPE POLYHEME CYTOCHROME OMCC"/>
    <property type="match status" value="1"/>
</dbReference>
<sequence length="767" mass="84342">MTVLLSALWGGIWCIATLAHAAAEPTSPGQRPALAAKAEGYAAEASCLGCHDSQVAQWKGSDHAWAMRHATPDNVLGDFNDAHFDEAGVKARFFRKGEDYFVNLEGEDGKPVDVKILYTFGHDPLQQYLVALSRGRLQALTLAWDSRPRALGGQRWFSLYPGQRFATSDPLHWTGRYQNWNAMCADCHSTALDKGYDDKSDSFTTTWHEQTVGCQACHGPSQSHVTWANQHKTGGSAKAPDDHYGLGVDTRALGSKGQVEQCAFCHSRRQGLGTGQQPGHPQLDQNLPTTLQASLYHADGQIDGEVYEFDSFVQSKMFAAGVGCTDCHNPHTTKVKLEGNGLCLQCHNPQPPTSRFPSLQAREYDSKAHHHHEPGSTGAQCVNCHMPTKTYMVVDPRRDHSLRIPRPDLAARTGSPDACTACHQDKEPAWAAKAIDTWYDKPKRPPHYGESFHAVQSGKGSPLDLLPPLLVDKSKPAIVRATAAEQLADLGLPAIPELRLALKDDSALVRAYAVSGFANTPPMARLDDLLPLLRDPTLAVRDEAIRALADIPPERLPEAERAGFQHQLADYEQRLRGNADLPGGRLNLAVLLSRQGRQQEAMDEYRQALRMDPYFVPARVNLVTLASAAQQLDEAETLLRGGVALDKMPVADHGNLAYMLALLLVERGKTEEAVDWLDKAAAELPGNVRIRYNQGLLLSQLNRREEALAALRAGLAQAPDDPDLLYTLIYLHAIAGEQEEAFGYVKRMRKAAPQDPRLLAIEPYWTK</sequence>
<dbReference type="Gene3D" id="1.25.40.10">
    <property type="entry name" value="Tetratricopeptide repeat domain"/>
    <property type="match status" value="1"/>
</dbReference>
<dbReference type="InterPro" id="IPR019734">
    <property type="entry name" value="TPR_rpt"/>
</dbReference>
<dbReference type="SMART" id="SM00028">
    <property type="entry name" value="TPR"/>
    <property type="match status" value="3"/>
</dbReference>
<evidence type="ECO:0000256" key="3">
    <source>
        <dbReference type="SAM" id="SignalP"/>
    </source>
</evidence>
<dbReference type="Pfam" id="PF13435">
    <property type="entry name" value="Cytochrome_C554"/>
    <property type="match status" value="2"/>
</dbReference>
<evidence type="ECO:0000313" key="6">
    <source>
        <dbReference type="EMBL" id="MDX7924436.1"/>
    </source>
</evidence>
<gene>
    <name evidence="6" type="ORF">SJS82_21200</name>
</gene>
<comment type="caution">
    <text evidence="6">The sequence shown here is derived from an EMBL/GenBank/DDBJ whole genome shotgun (WGS) entry which is preliminary data.</text>
</comment>
<dbReference type="InterPro" id="IPR023155">
    <property type="entry name" value="Cyt_c-552/4"/>
</dbReference>
<dbReference type="SUPFAM" id="SSF48695">
    <property type="entry name" value="Multiheme cytochromes"/>
    <property type="match status" value="1"/>
</dbReference>
<feature type="chain" id="PRO_5042865045" evidence="3">
    <location>
        <begin position="22"/>
        <end position="767"/>
    </location>
</feature>
<evidence type="ECO:0000313" key="7">
    <source>
        <dbReference type="Proteomes" id="UP001285835"/>
    </source>
</evidence>
<evidence type="ECO:0000256" key="2">
    <source>
        <dbReference type="PROSITE-ProRule" id="PRU00339"/>
    </source>
</evidence>
<feature type="repeat" description="TPR" evidence="2">
    <location>
        <begin position="582"/>
        <end position="615"/>
    </location>
</feature>
<keyword evidence="2" id="KW-0802">TPR repeat</keyword>
<dbReference type="EMBL" id="JAWZXF010000030">
    <property type="protein sequence ID" value="MDX7924436.1"/>
    <property type="molecule type" value="Genomic_DNA"/>
</dbReference>
<dbReference type="Proteomes" id="UP001285835">
    <property type="component" value="Unassembled WGS sequence"/>
</dbReference>
<feature type="domain" description="Doubled CXXCH motif" evidence="4">
    <location>
        <begin position="319"/>
        <end position="349"/>
    </location>
</feature>
<dbReference type="Pfam" id="PF09699">
    <property type="entry name" value="Paired_CXXCH_1"/>
    <property type="match status" value="1"/>
</dbReference>
<evidence type="ECO:0000259" key="5">
    <source>
        <dbReference type="Pfam" id="PF13435"/>
    </source>
</evidence>
<dbReference type="InterPro" id="IPR010177">
    <property type="entry name" value="Paired_CXXCH_1"/>
</dbReference>
<feature type="domain" description="Cytochrome c-552/4" evidence="5">
    <location>
        <begin position="180"/>
        <end position="219"/>
    </location>
</feature>
<evidence type="ECO:0000259" key="4">
    <source>
        <dbReference type="Pfam" id="PF09699"/>
    </source>
</evidence>
<dbReference type="Pfam" id="PF14559">
    <property type="entry name" value="TPR_19"/>
    <property type="match status" value="2"/>
</dbReference>
<dbReference type="RefSeq" id="WP_319918215.1">
    <property type="nucleotide sequence ID" value="NZ_JAWZXF010000030.1"/>
</dbReference>
<feature type="signal peptide" evidence="3">
    <location>
        <begin position="1"/>
        <end position="21"/>
    </location>
</feature>
<keyword evidence="1 3" id="KW-0732">Signal</keyword>
<evidence type="ECO:0000256" key="1">
    <source>
        <dbReference type="ARBA" id="ARBA00022729"/>
    </source>
</evidence>
<dbReference type="InterPro" id="IPR036280">
    <property type="entry name" value="Multihaem_cyt_sf"/>
</dbReference>
<dbReference type="Gene3D" id="1.10.1130.10">
    <property type="entry name" value="Flavocytochrome C3, Chain A"/>
    <property type="match status" value="2"/>
</dbReference>
<dbReference type="InterPro" id="IPR051829">
    <property type="entry name" value="Multiheme_Cytochr_ET"/>
</dbReference>
<dbReference type="PROSITE" id="PS50005">
    <property type="entry name" value="TPR"/>
    <property type="match status" value="1"/>
</dbReference>
<feature type="domain" description="Cytochrome c-552/4" evidence="5">
    <location>
        <begin position="47"/>
        <end position="72"/>
    </location>
</feature>
<dbReference type="AlphaFoldDB" id="A0AAP6GFV8"/>
<protein>
    <submittedName>
        <fullName evidence="6">Tetratricopeptide repeat protein</fullName>
    </submittedName>
</protein>
<reference evidence="6" key="1">
    <citation type="submission" date="2023-11" db="EMBL/GenBank/DDBJ databases">
        <title>WGS of Aeromonas in Northern Israel.</title>
        <authorList>
            <person name="Hershko Y."/>
        </authorList>
    </citation>
    <scope>NUCLEOTIDE SEQUENCE</scope>
    <source>
        <strain evidence="6">02297</strain>
    </source>
</reference>
<name>A0AAP6GFV8_AERME</name>
<dbReference type="GO" id="GO:0016491">
    <property type="term" value="F:oxidoreductase activity"/>
    <property type="evidence" value="ECO:0007669"/>
    <property type="project" value="TreeGrafter"/>
</dbReference>
<dbReference type="PANTHER" id="PTHR35038">
    <property type="entry name" value="DISSIMILATORY SULFITE REDUCTASE SIRA"/>
    <property type="match status" value="1"/>
</dbReference>
<proteinExistence type="predicted"/>